<evidence type="ECO:0000313" key="3">
    <source>
        <dbReference type="Proteomes" id="UP001558613"/>
    </source>
</evidence>
<dbReference type="EMBL" id="JAYMGO010000001">
    <property type="protein sequence ID" value="KAL1282887.1"/>
    <property type="molecule type" value="Genomic_DNA"/>
</dbReference>
<evidence type="ECO:0000313" key="2">
    <source>
        <dbReference type="EMBL" id="KAL1282887.1"/>
    </source>
</evidence>
<organism evidence="2 3">
    <name type="scientific">Cirrhinus molitorella</name>
    <name type="common">mud carp</name>
    <dbReference type="NCBI Taxonomy" id="172907"/>
    <lineage>
        <taxon>Eukaryota</taxon>
        <taxon>Metazoa</taxon>
        <taxon>Chordata</taxon>
        <taxon>Craniata</taxon>
        <taxon>Vertebrata</taxon>
        <taxon>Euteleostomi</taxon>
        <taxon>Actinopterygii</taxon>
        <taxon>Neopterygii</taxon>
        <taxon>Teleostei</taxon>
        <taxon>Ostariophysi</taxon>
        <taxon>Cypriniformes</taxon>
        <taxon>Cyprinidae</taxon>
        <taxon>Labeoninae</taxon>
        <taxon>Labeonini</taxon>
        <taxon>Cirrhinus</taxon>
    </lineage>
</organism>
<keyword evidence="3" id="KW-1185">Reference proteome</keyword>
<dbReference type="Proteomes" id="UP001558613">
    <property type="component" value="Unassembled WGS sequence"/>
</dbReference>
<feature type="region of interest" description="Disordered" evidence="1">
    <location>
        <begin position="57"/>
        <end position="78"/>
    </location>
</feature>
<protein>
    <submittedName>
        <fullName evidence="2">Uncharacterized protein</fullName>
    </submittedName>
</protein>
<accession>A0ABR3P0T6</accession>
<sequence>MNELPVPSLSELKRSRQVRPVVAPGLWMAAVAHGQKTHFPHLTSWLQVPPHLPMKTRAQRDAAAWKSPLGRDGTTAPN</sequence>
<name>A0ABR3P0T6_9TELE</name>
<proteinExistence type="predicted"/>
<evidence type="ECO:0000256" key="1">
    <source>
        <dbReference type="SAM" id="MobiDB-lite"/>
    </source>
</evidence>
<reference evidence="2 3" key="1">
    <citation type="submission" date="2023-09" db="EMBL/GenBank/DDBJ databases">
        <authorList>
            <person name="Wang M."/>
        </authorList>
    </citation>
    <scope>NUCLEOTIDE SEQUENCE [LARGE SCALE GENOMIC DNA]</scope>
    <source>
        <strain evidence="2">GT-2023</strain>
        <tissue evidence="2">Liver</tissue>
    </source>
</reference>
<gene>
    <name evidence="2" type="ORF">QQF64_001690</name>
</gene>
<comment type="caution">
    <text evidence="2">The sequence shown here is derived from an EMBL/GenBank/DDBJ whole genome shotgun (WGS) entry which is preliminary data.</text>
</comment>